<dbReference type="EMBL" id="CAJGYO010000001">
    <property type="protein sequence ID" value="CAD6203790.1"/>
    <property type="molecule type" value="Genomic_DNA"/>
</dbReference>
<dbReference type="AlphaFoldDB" id="A0A811MA44"/>
<dbReference type="PROSITE" id="PS51746">
    <property type="entry name" value="PPM_2"/>
    <property type="match status" value="1"/>
</dbReference>
<dbReference type="FunFam" id="3.60.40.10:FF:000176">
    <property type="entry name" value="Protein phosphatase 2C 32"/>
    <property type="match status" value="1"/>
</dbReference>
<dbReference type="Proteomes" id="UP000604825">
    <property type="component" value="Unassembled WGS sequence"/>
</dbReference>
<dbReference type="EC" id="3.1.3.16" evidence="1"/>
<accession>A0A811MA44</accession>
<dbReference type="PANTHER" id="PTHR13832:SF688">
    <property type="entry name" value="PROTEIN PHOSPHATASE 2C 32"/>
    <property type="match status" value="1"/>
</dbReference>
<evidence type="ECO:0000313" key="8">
    <source>
        <dbReference type="EMBL" id="CAD6203790.1"/>
    </source>
</evidence>
<organism evidence="8 9">
    <name type="scientific">Miscanthus lutarioriparius</name>
    <dbReference type="NCBI Taxonomy" id="422564"/>
    <lineage>
        <taxon>Eukaryota</taxon>
        <taxon>Viridiplantae</taxon>
        <taxon>Streptophyta</taxon>
        <taxon>Embryophyta</taxon>
        <taxon>Tracheophyta</taxon>
        <taxon>Spermatophyta</taxon>
        <taxon>Magnoliopsida</taxon>
        <taxon>Liliopsida</taxon>
        <taxon>Poales</taxon>
        <taxon>Poaceae</taxon>
        <taxon>PACMAD clade</taxon>
        <taxon>Panicoideae</taxon>
        <taxon>Andropogonodae</taxon>
        <taxon>Andropogoneae</taxon>
        <taxon>Saccharinae</taxon>
        <taxon>Miscanthus</taxon>
    </lineage>
</organism>
<dbReference type="Gene3D" id="3.60.40.10">
    <property type="entry name" value="PPM-type phosphatase domain"/>
    <property type="match status" value="2"/>
</dbReference>
<keyword evidence="9" id="KW-1185">Reference proteome</keyword>
<protein>
    <recommendedName>
        <fullName evidence="1">protein-serine/threonine phosphatase</fullName>
        <ecNumber evidence="1">3.1.3.16</ecNumber>
    </recommendedName>
</protein>
<keyword evidence="3" id="KW-0904">Protein phosphatase</keyword>
<evidence type="ECO:0000256" key="5">
    <source>
        <dbReference type="ARBA" id="ARBA00048336"/>
    </source>
</evidence>
<dbReference type="GO" id="GO:0004722">
    <property type="term" value="F:protein serine/threonine phosphatase activity"/>
    <property type="evidence" value="ECO:0007669"/>
    <property type="project" value="UniProtKB-EC"/>
</dbReference>
<dbReference type="OrthoDB" id="420076at2759"/>
<dbReference type="Pfam" id="PF00481">
    <property type="entry name" value="PP2C"/>
    <property type="match status" value="2"/>
</dbReference>
<evidence type="ECO:0000256" key="6">
    <source>
        <dbReference type="SAM" id="MobiDB-lite"/>
    </source>
</evidence>
<feature type="compositionally biased region" description="Polar residues" evidence="6">
    <location>
        <begin position="380"/>
        <end position="400"/>
    </location>
</feature>
<evidence type="ECO:0000256" key="3">
    <source>
        <dbReference type="ARBA" id="ARBA00022912"/>
    </source>
</evidence>
<comment type="catalytic activity">
    <reaction evidence="4">
        <text>O-phospho-L-seryl-[protein] + H2O = L-seryl-[protein] + phosphate</text>
        <dbReference type="Rhea" id="RHEA:20629"/>
        <dbReference type="Rhea" id="RHEA-COMP:9863"/>
        <dbReference type="Rhea" id="RHEA-COMP:11604"/>
        <dbReference type="ChEBI" id="CHEBI:15377"/>
        <dbReference type="ChEBI" id="CHEBI:29999"/>
        <dbReference type="ChEBI" id="CHEBI:43474"/>
        <dbReference type="ChEBI" id="CHEBI:83421"/>
        <dbReference type="EC" id="3.1.3.16"/>
    </reaction>
</comment>
<evidence type="ECO:0000313" key="9">
    <source>
        <dbReference type="Proteomes" id="UP000604825"/>
    </source>
</evidence>
<dbReference type="CDD" id="cd00143">
    <property type="entry name" value="PP2Cc"/>
    <property type="match status" value="1"/>
</dbReference>
<dbReference type="PANTHER" id="PTHR13832">
    <property type="entry name" value="PROTEIN PHOSPHATASE 2C"/>
    <property type="match status" value="1"/>
</dbReference>
<keyword evidence="2" id="KW-0378">Hydrolase</keyword>
<gene>
    <name evidence="8" type="ORF">NCGR_LOCUS1927</name>
</gene>
<dbReference type="InterPro" id="IPR001932">
    <property type="entry name" value="PPM-type_phosphatase-like_dom"/>
</dbReference>
<evidence type="ECO:0000256" key="4">
    <source>
        <dbReference type="ARBA" id="ARBA00047761"/>
    </source>
</evidence>
<evidence type="ECO:0000256" key="1">
    <source>
        <dbReference type="ARBA" id="ARBA00013081"/>
    </source>
</evidence>
<dbReference type="InterPro" id="IPR015655">
    <property type="entry name" value="PP2C"/>
</dbReference>
<comment type="catalytic activity">
    <reaction evidence="5">
        <text>O-phospho-L-threonyl-[protein] + H2O = L-threonyl-[protein] + phosphate</text>
        <dbReference type="Rhea" id="RHEA:47004"/>
        <dbReference type="Rhea" id="RHEA-COMP:11060"/>
        <dbReference type="Rhea" id="RHEA-COMP:11605"/>
        <dbReference type="ChEBI" id="CHEBI:15377"/>
        <dbReference type="ChEBI" id="CHEBI:30013"/>
        <dbReference type="ChEBI" id="CHEBI:43474"/>
        <dbReference type="ChEBI" id="CHEBI:61977"/>
        <dbReference type="EC" id="3.1.3.16"/>
    </reaction>
</comment>
<evidence type="ECO:0000256" key="2">
    <source>
        <dbReference type="ARBA" id="ARBA00022801"/>
    </source>
</evidence>
<dbReference type="InterPro" id="IPR036457">
    <property type="entry name" value="PPM-type-like_dom_sf"/>
</dbReference>
<dbReference type="SMART" id="SM00332">
    <property type="entry name" value="PP2Cc"/>
    <property type="match status" value="1"/>
</dbReference>
<dbReference type="SUPFAM" id="SSF81606">
    <property type="entry name" value="PP2C-like"/>
    <property type="match status" value="2"/>
</dbReference>
<feature type="region of interest" description="Disordered" evidence="6">
    <location>
        <begin position="365"/>
        <end position="412"/>
    </location>
</feature>
<name>A0A811MA44_9POAL</name>
<feature type="domain" description="PPM-type phosphatase" evidence="7">
    <location>
        <begin position="282"/>
        <end position="949"/>
    </location>
</feature>
<reference evidence="8" key="1">
    <citation type="submission" date="2020-10" db="EMBL/GenBank/DDBJ databases">
        <authorList>
            <person name="Han B."/>
            <person name="Lu T."/>
            <person name="Zhao Q."/>
            <person name="Huang X."/>
            <person name="Zhao Y."/>
        </authorList>
    </citation>
    <scope>NUCLEOTIDE SEQUENCE</scope>
</reference>
<evidence type="ECO:0000259" key="7">
    <source>
        <dbReference type="PROSITE" id="PS51746"/>
    </source>
</evidence>
<sequence length="986" mass="109162">MGNSTSRVVGCFAPPDKAAGGVDLDFLEQLDEGLGHSFCYVRPGAVADSPAITPSNSERYTLDSSVMDSETRSGSFRHEPADDLAAAGLQRPCRSFGETTFRTISGASVSANASSARTGNLTVSLAGDVQEPAAAFESTASFAAVPLQPVPRGSGPLNTFLSGPLERGFASGPLDKGSGFMSGPLDKGGAFMSGPIDAGSRSNFSAPLSYGRRKARLGLLVHRISRPMKTALSRTFSRSSQNPGWVQKFLMHPMSQLPWARDAKSRSEGSQNGLEAGIPEPEYNVTRNLQWAHGKAGEDRVHVVLSEEQGWLFIGIYDGFSGPDAPDFLMSNLYRAIDKELEGLLWIYEDSSERCDHVSNLEEGESVAASVDAPHGDSGRFQSDNGKQEQLGNFGKQNVSPGKGGDESALQVQPNCTGCEEKDLTAQDSSSEKLGRDEIVEEMAGADLGNDLQNRESHNSNRSVSGADLYTSCSCATETSAYCDQHAKFLKENRKSKRLFELLEMELLEDYNKRLSKASPEKRKIPSLHVAQEGTVEGSSRNAAEISRCSLAATGECFDDSEDLGSSRHADSVLGTDLKECTGCSMSTSSSGHKQVTRRFVFGSKLRKMYKKQKMLQKFFPWNYDWHRDQPHVDESVIKSSEVARRCKSGPVEHDAVLRAMSRALETTEEAYMEIVEKELDRHPELALMGSCVLVMLMKDQDVYVMNLGDSRAILAQDNDQYNSSSFSKGDLRHRNRSRESLVRVELDRISEESPMHNPNSHLNSNTKAKELSICRLKMRAVQLSTDHSTSIEEEVLRIKVEHPDDPQAVFNDRVKGQLKVTRAFGAGFLKKPKFNEALLEMFRIDYVGTSPYISCNPAVLHHRLCANDRFLVLSSDGLYQYFSNDEVVSHVLWFMENVPEGDPAQYLVAELLCRAAKKNGMNFHELLDIPQGDRRKYHDDVSVMIPILVEDLLVTTRKFNRNKRFQRNVVDWWLSAHDESTSTMR</sequence>
<proteinExistence type="predicted"/>
<comment type="caution">
    <text evidence="8">The sequence shown here is derived from an EMBL/GenBank/DDBJ whole genome shotgun (WGS) entry which is preliminary data.</text>
</comment>